<evidence type="ECO:0000313" key="3">
    <source>
        <dbReference type="Proteomes" id="UP001307839"/>
    </source>
</evidence>
<evidence type="ECO:0000313" key="2">
    <source>
        <dbReference type="EMBL" id="MEE1869097.1"/>
    </source>
</evidence>
<dbReference type="Proteomes" id="UP001307839">
    <property type="component" value="Unassembled WGS sequence"/>
</dbReference>
<organism evidence="2 3">
    <name type="scientific">Pseudomonas auratipiscis</name>
    <dbReference type="NCBI Taxonomy" id="3115853"/>
    <lineage>
        <taxon>Bacteria</taxon>
        <taxon>Pseudomonadati</taxon>
        <taxon>Pseudomonadota</taxon>
        <taxon>Gammaproteobacteria</taxon>
        <taxon>Pseudomonadales</taxon>
        <taxon>Pseudomonadaceae</taxon>
        <taxon>Pseudomonas</taxon>
    </lineage>
</organism>
<gene>
    <name evidence="2" type="ORF">V0R53_22175</name>
</gene>
<proteinExistence type="predicted"/>
<keyword evidence="1" id="KW-1133">Transmembrane helix</keyword>
<name>A0AB35X0M0_9PSED</name>
<keyword evidence="3" id="KW-1185">Reference proteome</keyword>
<sequence length="500" mass="55026">ALQALDGRMKTQVLMRPNQIIASASGATRLKIGVTQINHWLTDLGQAEVMANMQTNDRGQYLARTKTWMGQSLGTALPAVLVGLNAWNLWNTAKQASNDGQFTAEEWRVLSANAAYAGNAIAALWVGPAWNRAGAMITELGTETLKVAQAGYSQWLREAQTVASGSSQAAVAQEFAAVSKGLILRTVTWATLGAVAAGLEAWQIANEAARATSEEEHALLTGKERIVKGMAVISTGQLVGVGLGYWFNFAWVMSTPVTVALAILGIAYLLITMAANNYKREGLRLWLHRCSWGRGIKPEWMGNDGHPQQMRALLETLQRPTVVGRGLYYGGGHTMRRWKGFWIQVLVPATLAGKELTLQPAMVDKTYFCKAGLQLTPDNYYVQFLNGNWVNPRLLGHLPDDPRGATNNKDYIYTDTDEHRLWQAWIETSTAEPTFEMEVLYPADVLRRADGRGYLFRLSLAGFAEEADRSNNAFSGELKEEDGVVLMNKSTQLLKLAIPH</sequence>
<feature type="non-terminal residue" evidence="2">
    <location>
        <position position="1"/>
    </location>
</feature>
<keyword evidence="1" id="KW-0472">Membrane</keyword>
<dbReference type="EMBL" id="JAZDQP010000018">
    <property type="protein sequence ID" value="MEE1869097.1"/>
    <property type="molecule type" value="Genomic_DNA"/>
</dbReference>
<reference evidence="2 3" key="1">
    <citation type="submission" date="2024-01" db="EMBL/GenBank/DDBJ databases">
        <title>Unpublished Manusciprt.</title>
        <authorList>
            <person name="Duman M."/>
            <person name="Valdes E.G."/>
            <person name="Ajmi N."/>
            <person name="Altun S."/>
            <person name="Saticioglu I.B."/>
        </authorList>
    </citation>
    <scope>NUCLEOTIDE SEQUENCE [LARGE SCALE GENOMIC DNA]</scope>
    <source>
        <strain evidence="2 3">120P</strain>
    </source>
</reference>
<dbReference type="AlphaFoldDB" id="A0AB35X0M0"/>
<accession>A0AB35X0M0</accession>
<comment type="caution">
    <text evidence="2">The sequence shown here is derived from an EMBL/GenBank/DDBJ whole genome shotgun (WGS) entry which is preliminary data.</text>
</comment>
<protein>
    <submittedName>
        <fullName evidence="2">Uncharacterized protein</fullName>
    </submittedName>
</protein>
<evidence type="ECO:0000256" key="1">
    <source>
        <dbReference type="SAM" id="Phobius"/>
    </source>
</evidence>
<keyword evidence="1" id="KW-0812">Transmembrane</keyword>
<feature type="transmembrane region" description="Helical" evidence="1">
    <location>
        <begin position="253"/>
        <end position="275"/>
    </location>
</feature>